<dbReference type="KEGG" id="dci:103514140"/>
<feature type="signal peptide" evidence="10">
    <location>
        <begin position="1"/>
        <end position="21"/>
    </location>
</feature>
<dbReference type="GO" id="GO:0005764">
    <property type="term" value="C:lysosome"/>
    <property type="evidence" value="ECO:0007669"/>
    <property type="project" value="TreeGrafter"/>
</dbReference>
<keyword evidence="13" id="KW-1185">Reference proteome</keyword>
<dbReference type="InterPro" id="IPR031919">
    <property type="entry name" value="Fucosidase_C"/>
</dbReference>
<dbReference type="InterPro" id="IPR000933">
    <property type="entry name" value="Glyco_hydro_29"/>
</dbReference>
<dbReference type="RefSeq" id="XP_008477226.1">
    <property type="nucleotide sequence ID" value="XM_008479004.2"/>
</dbReference>
<sequence length="468" mass="53753">MSPSSVTILFFILSCAQGIYSAVKPVPQPGAPNKVNSTNAKPRDDAFQILQSITANGEGHQSANVKFLETIKNIESANDILTKLILSEKGLDMPASAPLAVPRDFKYVPTWESLDARPLPAWYDEAKVGIFIHWGVFSVPSFRSEWFWKNWENPNSTVTKFMERNYKPGFTYQDFAKDFTAEFFDANHWADILASSGAKYVVLTSKHHEGYTLWPSKYAFSWNSMDIGPKRDLVGELATAIRRKYSDIHFGLYHSLYEWFNPLYVQDKANNFTTNQFVTMKTLPELIEIVQKYQPEVIWSDGEWEAPAEYWKSREFLAWLYNESPVKNTVVVNDRWCNTCLCKHGGYLTCEDKYNPGKLFLPFLVSNQVTKETDCRLTLNFRYTTKKESDKLTLYATFVNWPKDDELSLPCVTIGPRNSVYLLGYDGQKYSLPLRWDKNAKGITVHLPKKSLTLFPWAWTLKFVNIGG</sequence>
<dbReference type="SUPFAM" id="SSF51445">
    <property type="entry name" value="(Trans)glycosidases"/>
    <property type="match status" value="1"/>
</dbReference>
<reference evidence="14" key="1">
    <citation type="submission" date="2025-08" db="UniProtKB">
        <authorList>
            <consortium name="RefSeq"/>
        </authorList>
    </citation>
    <scope>IDENTIFICATION</scope>
</reference>
<dbReference type="FunFam" id="3.20.20.80:FF:000027">
    <property type="entry name" value="Alpha-L-fucosidase"/>
    <property type="match status" value="1"/>
</dbReference>
<evidence type="ECO:0000313" key="13">
    <source>
        <dbReference type="Proteomes" id="UP000079169"/>
    </source>
</evidence>
<evidence type="ECO:0000256" key="7">
    <source>
        <dbReference type="ARBA" id="ARBA00023295"/>
    </source>
</evidence>
<keyword evidence="7" id="KW-0326">Glycosidase</keyword>
<evidence type="ECO:0000259" key="11">
    <source>
        <dbReference type="Pfam" id="PF01120"/>
    </source>
</evidence>
<dbReference type="GO" id="GO:0016139">
    <property type="term" value="P:glycoside catabolic process"/>
    <property type="evidence" value="ECO:0007669"/>
    <property type="project" value="TreeGrafter"/>
</dbReference>
<dbReference type="GO" id="GO:0006004">
    <property type="term" value="P:fucose metabolic process"/>
    <property type="evidence" value="ECO:0007669"/>
    <property type="project" value="InterPro"/>
</dbReference>
<evidence type="ECO:0000256" key="4">
    <source>
        <dbReference type="ARBA" id="ARBA00022729"/>
    </source>
</evidence>
<dbReference type="PRINTS" id="PR00741">
    <property type="entry name" value="GLHYDRLASE29"/>
</dbReference>
<dbReference type="PaxDb" id="121845-A0A1S3D9H2"/>
<dbReference type="Pfam" id="PF16757">
    <property type="entry name" value="Fucosidase_C"/>
    <property type="match status" value="1"/>
</dbReference>
<comment type="function">
    <text evidence="1">Alpha-L-fucosidase is responsible for hydrolyzing the alpha-1,6-linked fucose joined to the reducing-end N-acetylglucosamine of the carbohydrate moieties of glycoproteins.</text>
</comment>
<evidence type="ECO:0000256" key="6">
    <source>
        <dbReference type="ARBA" id="ARBA00023180"/>
    </source>
</evidence>
<dbReference type="GO" id="GO:0004560">
    <property type="term" value="F:alpha-L-fucosidase activity"/>
    <property type="evidence" value="ECO:0007669"/>
    <property type="project" value="UniProtKB-EC"/>
</dbReference>
<evidence type="ECO:0000256" key="8">
    <source>
        <dbReference type="ARBA" id="ARBA00074133"/>
    </source>
</evidence>
<dbReference type="Pfam" id="PF01120">
    <property type="entry name" value="Alpha_L_fucos"/>
    <property type="match status" value="1"/>
</dbReference>
<feature type="chain" id="PRO_5025484872" description="Putative alpha-L-fucosidase" evidence="10">
    <location>
        <begin position="22"/>
        <end position="468"/>
    </location>
</feature>
<dbReference type="InterPro" id="IPR057739">
    <property type="entry name" value="Glyco_hydro_29_N"/>
</dbReference>
<keyword evidence="6" id="KW-0325">Glycoprotein</keyword>
<name>A0A1S3D9H2_DIACI</name>
<dbReference type="PANTHER" id="PTHR10030:SF37">
    <property type="entry name" value="ALPHA-L-FUCOSIDASE-RELATED"/>
    <property type="match status" value="1"/>
</dbReference>
<dbReference type="Gene3D" id="3.20.20.80">
    <property type="entry name" value="Glycosidases"/>
    <property type="match status" value="1"/>
</dbReference>
<comment type="similarity">
    <text evidence="2">Belongs to the glycosyl hydrolase 29 family.</text>
</comment>
<evidence type="ECO:0000256" key="2">
    <source>
        <dbReference type="ARBA" id="ARBA00007951"/>
    </source>
</evidence>
<feature type="domain" description="Glycoside hydrolase family 29 N-terminal" evidence="11">
    <location>
        <begin position="105"/>
        <end position="360"/>
    </location>
</feature>
<dbReference type="EC" id="3.2.1.51" evidence="3"/>
<dbReference type="PANTHER" id="PTHR10030">
    <property type="entry name" value="ALPHA-L-FUCOSIDASE"/>
    <property type="match status" value="1"/>
</dbReference>
<evidence type="ECO:0000256" key="3">
    <source>
        <dbReference type="ARBA" id="ARBA00012662"/>
    </source>
</evidence>
<evidence type="ECO:0000256" key="10">
    <source>
        <dbReference type="SAM" id="SignalP"/>
    </source>
</evidence>
<dbReference type="InterPro" id="IPR016286">
    <property type="entry name" value="FUC_metazoa-typ"/>
</dbReference>
<dbReference type="InterPro" id="IPR017853">
    <property type="entry name" value="GH"/>
</dbReference>
<keyword evidence="4 10" id="KW-0732">Signal</keyword>
<gene>
    <name evidence="14" type="primary">LOC103514140</name>
</gene>
<dbReference type="SMART" id="SM00812">
    <property type="entry name" value="Alpha_L_fucos"/>
    <property type="match status" value="1"/>
</dbReference>
<dbReference type="Proteomes" id="UP000079169">
    <property type="component" value="Unplaced"/>
</dbReference>
<evidence type="ECO:0000313" key="14">
    <source>
        <dbReference type="RefSeq" id="XP_008477226.1"/>
    </source>
</evidence>
<organism evidence="13 14">
    <name type="scientific">Diaphorina citri</name>
    <name type="common">Asian citrus psyllid</name>
    <dbReference type="NCBI Taxonomy" id="121845"/>
    <lineage>
        <taxon>Eukaryota</taxon>
        <taxon>Metazoa</taxon>
        <taxon>Ecdysozoa</taxon>
        <taxon>Arthropoda</taxon>
        <taxon>Hexapoda</taxon>
        <taxon>Insecta</taxon>
        <taxon>Pterygota</taxon>
        <taxon>Neoptera</taxon>
        <taxon>Paraneoptera</taxon>
        <taxon>Hemiptera</taxon>
        <taxon>Sternorrhyncha</taxon>
        <taxon>Psylloidea</taxon>
        <taxon>Psyllidae</taxon>
        <taxon>Diaphorininae</taxon>
        <taxon>Diaphorina</taxon>
    </lineage>
</organism>
<dbReference type="AlphaFoldDB" id="A0A1S3D9H2"/>
<proteinExistence type="inferred from homology"/>
<evidence type="ECO:0000256" key="9">
    <source>
        <dbReference type="ARBA" id="ARBA00081661"/>
    </source>
</evidence>
<evidence type="ECO:0000256" key="5">
    <source>
        <dbReference type="ARBA" id="ARBA00022801"/>
    </source>
</evidence>
<dbReference type="GeneID" id="103514140"/>
<evidence type="ECO:0000259" key="12">
    <source>
        <dbReference type="Pfam" id="PF16757"/>
    </source>
</evidence>
<keyword evidence="5" id="KW-0378">Hydrolase</keyword>
<dbReference type="STRING" id="121845.A0A1S3D9H2"/>
<protein>
    <recommendedName>
        <fullName evidence="8">Putative alpha-L-fucosidase</fullName>
        <ecNumber evidence="3">3.2.1.51</ecNumber>
    </recommendedName>
    <alternativeName>
        <fullName evidence="9">Alpha-L-fucoside fucohydrolase</fullName>
    </alternativeName>
</protein>
<feature type="domain" description="Alpha-L-fucosidase C-terminal" evidence="12">
    <location>
        <begin position="377"/>
        <end position="463"/>
    </location>
</feature>
<accession>A0A1S3D9H2</accession>
<evidence type="ECO:0000256" key="1">
    <source>
        <dbReference type="ARBA" id="ARBA00004071"/>
    </source>
</evidence>